<dbReference type="RefSeq" id="WP_250223363.1">
    <property type="nucleotide sequence ID" value="NZ_CP097762.1"/>
</dbReference>
<dbReference type="Proteomes" id="UP001056834">
    <property type="component" value="Chromosome"/>
</dbReference>
<name>A0ABY4STD0_9ENTR</name>
<evidence type="ECO:0000256" key="2">
    <source>
        <dbReference type="ARBA" id="ARBA00005810"/>
    </source>
</evidence>
<dbReference type="SUPFAM" id="SSF55083">
    <property type="entry name" value="6-hydroxymethyl-7,8-dihydropterin pyrophosphokinase, HPPK"/>
    <property type="match status" value="1"/>
</dbReference>
<evidence type="ECO:0000256" key="8">
    <source>
        <dbReference type="ARBA" id="ARBA00022840"/>
    </source>
</evidence>
<feature type="domain" description="7,8-dihydro-6-hydroxymethylpterin-pyrophosphokinase" evidence="13">
    <location>
        <begin position="16"/>
        <end position="146"/>
    </location>
</feature>
<keyword evidence="6" id="KW-0547">Nucleotide-binding</keyword>
<gene>
    <name evidence="14" type="primary">folK</name>
    <name evidence="14" type="ORF">M9405_00660</name>
</gene>
<evidence type="ECO:0000256" key="7">
    <source>
        <dbReference type="ARBA" id="ARBA00022777"/>
    </source>
</evidence>
<comment type="similarity">
    <text evidence="2">Belongs to the HPPK family.</text>
</comment>
<organism evidence="14 15">
    <name type="scientific">Candidatus Blochmannia ocreatus</name>
    <name type="common">nom. nud.</name>
    <dbReference type="NCBI Taxonomy" id="251538"/>
    <lineage>
        <taxon>Bacteria</taxon>
        <taxon>Pseudomonadati</taxon>
        <taxon>Pseudomonadota</taxon>
        <taxon>Gammaproteobacteria</taxon>
        <taxon>Enterobacterales</taxon>
        <taxon>Enterobacteriaceae</taxon>
        <taxon>ant endosymbionts</taxon>
        <taxon>Candidatus Blochmanniella</taxon>
    </lineage>
</organism>
<evidence type="ECO:0000256" key="12">
    <source>
        <dbReference type="ARBA" id="ARBA00033413"/>
    </source>
</evidence>
<dbReference type="EC" id="2.7.6.3" evidence="3"/>
<dbReference type="EMBL" id="CP097762">
    <property type="protein sequence ID" value="URJ25232.1"/>
    <property type="molecule type" value="Genomic_DNA"/>
</dbReference>
<dbReference type="NCBIfam" id="TIGR01498">
    <property type="entry name" value="folK"/>
    <property type="match status" value="1"/>
</dbReference>
<dbReference type="Pfam" id="PF01288">
    <property type="entry name" value="HPPK"/>
    <property type="match status" value="1"/>
</dbReference>
<protein>
    <recommendedName>
        <fullName evidence="4">2-amino-4-hydroxy-6-hydroxymethyldihydropteridine pyrophosphokinase</fullName>
        <ecNumber evidence="3">2.7.6.3</ecNumber>
    </recommendedName>
    <alternativeName>
        <fullName evidence="11">6-hydroxymethyl-7,8-dihydropterin pyrophosphokinase</fullName>
    </alternativeName>
    <alternativeName>
        <fullName evidence="12">7,8-dihydro-6-hydroxymethylpterin-pyrophosphokinase</fullName>
    </alternativeName>
</protein>
<evidence type="ECO:0000313" key="15">
    <source>
        <dbReference type="Proteomes" id="UP001056834"/>
    </source>
</evidence>
<evidence type="ECO:0000259" key="13">
    <source>
        <dbReference type="Pfam" id="PF01288"/>
    </source>
</evidence>
<evidence type="ECO:0000256" key="10">
    <source>
        <dbReference type="ARBA" id="ARBA00029409"/>
    </source>
</evidence>
<evidence type="ECO:0000256" key="11">
    <source>
        <dbReference type="ARBA" id="ARBA00029766"/>
    </source>
</evidence>
<keyword evidence="7" id="KW-0418">Kinase</keyword>
<evidence type="ECO:0000256" key="6">
    <source>
        <dbReference type="ARBA" id="ARBA00022741"/>
    </source>
</evidence>
<dbReference type="GO" id="GO:0003848">
    <property type="term" value="F:2-amino-4-hydroxy-6-hydroxymethyldihydropteridine diphosphokinase activity"/>
    <property type="evidence" value="ECO:0007669"/>
    <property type="project" value="UniProtKB-EC"/>
</dbReference>
<evidence type="ECO:0000313" key="14">
    <source>
        <dbReference type="EMBL" id="URJ25232.1"/>
    </source>
</evidence>
<dbReference type="InterPro" id="IPR000550">
    <property type="entry name" value="Hppk"/>
</dbReference>
<keyword evidence="8" id="KW-0067">ATP-binding</keyword>
<evidence type="ECO:0000256" key="5">
    <source>
        <dbReference type="ARBA" id="ARBA00022679"/>
    </source>
</evidence>
<evidence type="ECO:0000256" key="9">
    <source>
        <dbReference type="ARBA" id="ARBA00022909"/>
    </source>
</evidence>
<dbReference type="InterPro" id="IPR035907">
    <property type="entry name" value="Hppk_sf"/>
</dbReference>
<sequence>MKFICKKFNKTERVWIGLGSNLSNPRKQANRAIWALSTLPMTQIIAVSSYYSSKPLGNKIQPNFLNAIIILDTGLSPETLLDYTQYIEKQQGRIRTPNTIGSWQSRTLDLDILLFGKYTIYTDNLLIPHHGLFSREFVIYPLLELDKYFVFPNNKIITDFIKIIPKNNLMLWKN</sequence>
<evidence type="ECO:0000256" key="4">
    <source>
        <dbReference type="ARBA" id="ARBA00016218"/>
    </source>
</evidence>
<keyword evidence="5 14" id="KW-0808">Transferase</keyword>
<comment type="function">
    <text evidence="10">Catalyzes the transfer of pyrophosphate from adenosine triphosphate (ATP) to 6-hydroxymethyl-7,8-dihydropterin, an enzymatic step in folate biosynthesis pathway.</text>
</comment>
<dbReference type="Gene3D" id="3.30.70.560">
    <property type="entry name" value="7,8-Dihydro-6-hydroxymethylpterin-pyrophosphokinase HPPK"/>
    <property type="match status" value="1"/>
</dbReference>
<reference evidence="14" key="1">
    <citation type="submission" date="2022-05" db="EMBL/GenBank/DDBJ databases">
        <title>Impact of host demography and evolutionary history on endosymbiont molecular evolution: a test in carpenter ants (Genus Camponotus) and their Blochmannia endosymbionts.</title>
        <authorList>
            <person name="Manthey J.D."/>
            <person name="Giron J.C."/>
            <person name="Hruska J.P."/>
        </authorList>
    </citation>
    <scope>NUCLEOTIDE SEQUENCE</scope>
    <source>
        <strain evidence="14">C-006</strain>
    </source>
</reference>
<keyword evidence="15" id="KW-1185">Reference proteome</keyword>
<dbReference type="PANTHER" id="PTHR43071:SF1">
    <property type="entry name" value="2-AMINO-4-HYDROXY-6-HYDROXYMETHYLDIHYDROPTERIDINE PYROPHOSPHOKINASE"/>
    <property type="match status" value="1"/>
</dbReference>
<accession>A0ABY4STD0</accession>
<evidence type="ECO:0000256" key="1">
    <source>
        <dbReference type="ARBA" id="ARBA00005051"/>
    </source>
</evidence>
<proteinExistence type="inferred from homology"/>
<comment type="pathway">
    <text evidence="1">Cofactor biosynthesis; tetrahydrofolate biosynthesis; 2-amino-4-hydroxy-6-hydroxymethyl-7,8-dihydropteridine diphosphate from 7,8-dihydroneopterin triphosphate: step 4/4.</text>
</comment>
<dbReference type="PANTHER" id="PTHR43071">
    <property type="entry name" value="2-AMINO-4-HYDROXY-6-HYDROXYMETHYLDIHYDROPTERIDINE PYROPHOSPHOKINASE"/>
    <property type="match status" value="1"/>
</dbReference>
<keyword evidence="9" id="KW-0289">Folate biosynthesis</keyword>
<evidence type="ECO:0000256" key="3">
    <source>
        <dbReference type="ARBA" id="ARBA00013253"/>
    </source>
</evidence>
<dbReference type="CDD" id="cd00483">
    <property type="entry name" value="HPPK"/>
    <property type="match status" value="1"/>
</dbReference>